<reference evidence="2" key="1">
    <citation type="submission" date="2021-12" db="EMBL/GenBank/DDBJ databases">
        <authorList>
            <person name="King R."/>
        </authorList>
    </citation>
    <scope>NUCLEOTIDE SEQUENCE</scope>
</reference>
<name>A0A9P0BFI3_BRAAE</name>
<feature type="compositionally biased region" description="Acidic residues" evidence="1">
    <location>
        <begin position="139"/>
        <end position="149"/>
    </location>
</feature>
<evidence type="ECO:0000256" key="1">
    <source>
        <dbReference type="SAM" id="MobiDB-lite"/>
    </source>
</evidence>
<dbReference type="OrthoDB" id="6758671at2759"/>
<protein>
    <submittedName>
        <fullName evidence="2">Uncharacterized protein</fullName>
    </submittedName>
</protein>
<sequence>MEEIVFKKHNLTVNGTSEGKSAPHDFFESLTDTAYFLKEDNSIESNFTTLSSSDIQNTPASINITIIPLQNQTHKNLTLSNNFKIEETNSTFLNDTSRVTRQKVQDNKDDDDNNDVDNGTKEDENKSKEGDNKDLEKEEQVDDSSEEEGNMVTGLLGSLLGSLSKPDGSIDLEAITSLLGSLSTQNTDGSYDFSGLTELLMGFFGGGEDGGGGSDIAGFLGGLVGAVLKGSAQNPPGGAPPSEDADSPQAGGLDSGGFLGGLLQGVFAGSGGLSNSSSGISGGSSNSSGGGGGGGNNGVNSN</sequence>
<organism evidence="2 3">
    <name type="scientific">Brassicogethes aeneus</name>
    <name type="common">Rape pollen beetle</name>
    <name type="synonym">Meligethes aeneus</name>
    <dbReference type="NCBI Taxonomy" id="1431903"/>
    <lineage>
        <taxon>Eukaryota</taxon>
        <taxon>Metazoa</taxon>
        <taxon>Ecdysozoa</taxon>
        <taxon>Arthropoda</taxon>
        <taxon>Hexapoda</taxon>
        <taxon>Insecta</taxon>
        <taxon>Pterygota</taxon>
        <taxon>Neoptera</taxon>
        <taxon>Endopterygota</taxon>
        <taxon>Coleoptera</taxon>
        <taxon>Polyphaga</taxon>
        <taxon>Cucujiformia</taxon>
        <taxon>Nitidulidae</taxon>
        <taxon>Meligethinae</taxon>
        <taxon>Brassicogethes</taxon>
    </lineage>
</organism>
<keyword evidence="3" id="KW-1185">Reference proteome</keyword>
<feature type="region of interest" description="Disordered" evidence="1">
    <location>
        <begin position="231"/>
        <end position="257"/>
    </location>
</feature>
<feature type="compositionally biased region" description="Gly residues" evidence="1">
    <location>
        <begin position="288"/>
        <end position="302"/>
    </location>
</feature>
<dbReference type="EMBL" id="OV121138">
    <property type="protein sequence ID" value="CAH0560935.1"/>
    <property type="molecule type" value="Genomic_DNA"/>
</dbReference>
<evidence type="ECO:0000313" key="2">
    <source>
        <dbReference type="EMBL" id="CAH0560935.1"/>
    </source>
</evidence>
<evidence type="ECO:0000313" key="3">
    <source>
        <dbReference type="Proteomes" id="UP001154078"/>
    </source>
</evidence>
<dbReference type="AlphaFoldDB" id="A0A9P0BFI3"/>
<feature type="compositionally biased region" description="Basic and acidic residues" evidence="1">
    <location>
        <begin position="118"/>
        <end position="138"/>
    </location>
</feature>
<accession>A0A9P0BFI3</accession>
<feature type="compositionally biased region" description="Low complexity" evidence="1">
    <location>
        <begin position="274"/>
        <end position="287"/>
    </location>
</feature>
<feature type="region of interest" description="Disordered" evidence="1">
    <location>
        <begin position="274"/>
        <end position="302"/>
    </location>
</feature>
<feature type="region of interest" description="Disordered" evidence="1">
    <location>
        <begin position="96"/>
        <end position="149"/>
    </location>
</feature>
<gene>
    <name evidence="2" type="ORF">MELIAE_LOCUS10602</name>
</gene>
<proteinExistence type="predicted"/>
<dbReference type="Proteomes" id="UP001154078">
    <property type="component" value="Chromosome 7"/>
</dbReference>